<dbReference type="PRINTS" id="PR01021">
    <property type="entry name" value="OMPADOMAIN"/>
</dbReference>
<evidence type="ECO:0000256" key="3">
    <source>
        <dbReference type="ARBA" id="ARBA00023237"/>
    </source>
</evidence>
<dbReference type="SUPFAM" id="SSF103088">
    <property type="entry name" value="OmpA-like"/>
    <property type="match status" value="1"/>
</dbReference>
<sequence length="516" mass="57366">MKSLSNSSPLLALLAFFIFSLVGQAQTKKLKRPSSRVGVNSVDTFVRESFDLYDKVYMYDGYAQAGTPLSDEDIDVLEQALDDVTGLSDSAPDILSDIDGIGVLKQSKATLQINRAKKALKYSIKTSKELLLNQQKGGSSEEETETTSEQDNNSSDSTIKTSEQSNENTGDETPNEPKTLEVYSKFDFVPGDKQLFFDDFSNDFIGDFPAMWNTNGNGEVVTLGDSSTKWLELKPGYNIFYIPDVPELPEEYTIEFDTRVVGIDYRTSSSGRLSVLLSDDPKFKTGDNYVRTSIPYVQYVASGISMNNHINRTNGGINSSIKADIRKAVLEQPHFSIAVNKQRFRLWVNETKYVDIPRIMPTETRVTTLKFKLEGFKDTKERLFLGNLKVAEGGVDLRRQLISEGRISTNGILFDSGSANIKPESMGIIRQIYQVLQQDATINLKIVGHTDSDGADDANMRLSKDRADAVKTALMTVYGVANNRLSTEGKGETEPVAENTDLDGKAKNRRVEFIKQ</sequence>
<dbReference type="PANTHER" id="PTHR30329:SF21">
    <property type="entry name" value="LIPOPROTEIN YIAD-RELATED"/>
    <property type="match status" value="1"/>
</dbReference>
<dbReference type="RefSeq" id="WP_311388246.1">
    <property type="nucleotide sequence ID" value="NZ_JAVRHU010000003.1"/>
</dbReference>
<comment type="subcellular location">
    <subcellularLocation>
        <location evidence="1">Cell outer membrane</location>
    </subcellularLocation>
</comment>
<dbReference type="EMBL" id="JAVRHU010000003">
    <property type="protein sequence ID" value="MDT0622490.1"/>
    <property type="molecule type" value="Genomic_DNA"/>
</dbReference>
<evidence type="ECO:0000256" key="2">
    <source>
        <dbReference type="ARBA" id="ARBA00023136"/>
    </source>
</evidence>
<keyword evidence="3" id="KW-0998">Cell outer membrane</keyword>
<reference evidence="7 8" key="1">
    <citation type="submission" date="2023-09" db="EMBL/GenBank/DDBJ databases">
        <authorList>
            <person name="Rey-Velasco X."/>
        </authorList>
    </citation>
    <scope>NUCLEOTIDE SEQUENCE [LARGE SCALE GENOMIC DNA]</scope>
    <source>
        <strain evidence="7 8">P007</strain>
    </source>
</reference>
<feature type="compositionally biased region" description="Polar residues" evidence="5">
    <location>
        <begin position="150"/>
        <end position="168"/>
    </location>
</feature>
<name>A0ABU3BK09_9FLAO</name>
<organism evidence="7 8">
    <name type="scientific">Croceitalea vernalis</name>
    <dbReference type="NCBI Taxonomy" id="3075599"/>
    <lineage>
        <taxon>Bacteria</taxon>
        <taxon>Pseudomonadati</taxon>
        <taxon>Bacteroidota</taxon>
        <taxon>Flavobacteriia</taxon>
        <taxon>Flavobacteriales</taxon>
        <taxon>Flavobacteriaceae</taxon>
        <taxon>Croceitalea</taxon>
    </lineage>
</organism>
<evidence type="ECO:0000256" key="1">
    <source>
        <dbReference type="ARBA" id="ARBA00004442"/>
    </source>
</evidence>
<dbReference type="Pfam" id="PF00691">
    <property type="entry name" value="OmpA"/>
    <property type="match status" value="1"/>
</dbReference>
<feature type="region of interest" description="Disordered" evidence="5">
    <location>
        <begin position="132"/>
        <end position="178"/>
    </location>
</feature>
<dbReference type="InterPro" id="IPR036737">
    <property type="entry name" value="OmpA-like_sf"/>
</dbReference>
<dbReference type="InterPro" id="IPR050330">
    <property type="entry name" value="Bact_OuterMem_StrucFunc"/>
</dbReference>
<comment type="caution">
    <text evidence="7">The sequence shown here is derived from an EMBL/GenBank/DDBJ whole genome shotgun (WGS) entry which is preliminary data.</text>
</comment>
<evidence type="ECO:0000256" key="5">
    <source>
        <dbReference type="SAM" id="MobiDB-lite"/>
    </source>
</evidence>
<dbReference type="InterPro" id="IPR006665">
    <property type="entry name" value="OmpA-like"/>
</dbReference>
<evidence type="ECO:0000313" key="7">
    <source>
        <dbReference type="EMBL" id="MDT0622490.1"/>
    </source>
</evidence>
<keyword evidence="8" id="KW-1185">Reference proteome</keyword>
<gene>
    <name evidence="7" type="ORF">RM520_12730</name>
</gene>
<keyword evidence="2 4" id="KW-0472">Membrane</keyword>
<proteinExistence type="predicted"/>
<dbReference type="PROSITE" id="PS51123">
    <property type="entry name" value="OMPA_2"/>
    <property type="match status" value="1"/>
</dbReference>
<evidence type="ECO:0000259" key="6">
    <source>
        <dbReference type="PROSITE" id="PS51123"/>
    </source>
</evidence>
<protein>
    <submittedName>
        <fullName evidence="7">OmpA family protein</fullName>
    </submittedName>
</protein>
<evidence type="ECO:0000313" key="8">
    <source>
        <dbReference type="Proteomes" id="UP001250662"/>
    </source>
</evidence>
<dbReference type="Gene3D" id="3.30.1330.60">
    <property type="entry name" value="OmpA-like domain"/>
    <property type="match status" value="1"/>
</dbReference>
<feature type="domain" description="OmpA-like" evidence="6">
    <location>
        <begin position="401"/>
        <end position="516"/>
    </location>
</feature>
<dbReference type="InterPro" id="IPR006664">
    <property type="entry name" value="OMP_bac"/>
</dbReference>
<accession>A0ABU3BK09</accession>
<dbReference type="CDD" id="cd07185">
    <property type="entry name" value="OmpA_C-like"/>
    <property type="match status" value="1"/>
</dbReference>
<dbReference type="PANTHER" id="PTHR30329">
    <property type="entry name" value="STATOR ELEMENT OF FLAGELLAR MOTOR COMPLEX"/>
    <property type="match status" value="1"/>
</dbReference>
<dbReference type="Proteomes" id="UP001250662">
    <property type="component" value="Unassembled WGS sequence"/>
</dbReference>
<evidence type="ECO:0000256" key="4">
    <source>
        <dbReference type="PROSITE-ProRule" id="PRU00473"/>
    </source>
</evidence>